<keyword evidence="2" id="KW-0496">Mitochondrion</keyword>
<proteinExistence type="predicted"/>
<dbReference type="RefSeq" id="YP_010170432.1">
    <property type="nucleotide sequence ID" value="NC_057606.1"/>
</dbReference>
<reference evidence="2" key="1">
    <citation type="journal article" date="2020" name="Int. J. Biol. Macromol.">
        <title>The 206 kbp mitochondrial genome of Phanerochaete carnosa reveals dynamics of introns, accumulation of repeat sequences and plasmid-derived genes.</title>
        <authorList>
            <person name="Wang X."/>
            <person name="Song A."/>
            <person name="Wang F."/>
            <person name="Chen M."/>
            <person name="Li X."/>
            <person name="Li Q."/>
            <person name="Liu N."/>
        </authorList>
    </citation>
    <scope>NUCLEOTIDE SEQUENCE</scope>
</reference>
<sequence length="270" mass="29991">MNPSYHSSDNIYENVRLRNAEGAFGKVPKVDPVIPEQEDVTGWKSHVRGETPTGSPTNSLSSLDSPSRSTAKTTQNVDKNVTSEKVEPKVSEKAEPAVPKVAEKGEPVVTKTEVKTEPTSSSVRPSDNEESNASVANKLNQPSVSGEDPWQSAKEAKTSGSKYKESLGEPLPRAAESVDATPKQRVSNINSPFEDWWEQNTTSFKLSGRRNVWFYWTSDAYLWYCYCYIFGFNTLDSVIVQVFNLPSIVSPFKQAKLLIYINPFCQSVVL</sequence>
<dbReference type="AlphaFoldDB" id="A0A895KXG6"/>
<feature type="compositionally biased region" description="Basic and acidic residues" evidence="1">
    <location>
        <begin position="154"/>
        <end position="167"/>
    </location>
</feature>
<protein>
    <submittedName>
        <fullName evidence="2">Uncharacterized protein</fullName>
    </submittedName>
</protein>
<feature type="compositionally biased region" description="Basic and acidic residues" evidence="1">
    <location>
        <begin position="81"/>
        <end position="116"/>
    </location>
</feature>
<feature type="compositionally biased region" description="Low complexity" evidence="1">
    <location>
        <begin position="55"/>
        <end position="70"/>
    </location>
</feature>
<feature type="region of interest" description="Disordered" evidence="1">
    <location>
        <begin position="25"/>
        <end position="183"/>
    </location>
</feature>
<organism evidence="2">
    <name type="scientific">Phanerochaete carnosa</name>
    <dbReference type="NCBI Taxonomy" id="231932"/>
    <lineage>
        <taxon>Eukaryota</taxon>
        <taxon>Fungi</taxon>
        <taxon>Dikarya</taxon>
        <taxon>Basidiomycota</taxon>
        <taxon>Agaricomycotina</taxon>
        <taxon>Agaricomycetes</taxon>
        <taxon>Polyporales</taxon>
        <taxon>Phanerochaetaceae</taxon>
        <taxon>Phanerochaete</taxon>
    </lineage>
</organism>
<evidence type="ECO:0000313" key="2">
    <source>
        <dbReference type="EMBL" id="QRZ60414.1"/>
    </source>
</evidence>
<name>A0A895KXG6_9APHY</name>
<gene>
    <name evidence="2" type="primary">orf270</name>
</gene>
<accession>A0A895KXG6</accession>
<dbReference type="GeneID" id="67278560"/>
<dbReference type="EMBL" id="MT090080">
    <property type="protein sequence ID" value="QRZ60414.1"/>
    <property type="molecule type" value="Genomic_DNA"/>
</dbReference>
<evidence type="ECO:0000256" key="1">
    <source>
        <dbReference type="SAM" id="MobiDB-lite"/>
    </source>
</evidence>
<feature type="compositionally biased region" description="Polar residues" evidence="1">
    <location>
        <begin position="131"/>
        <end position="144"/>
    </location>
</feature>
<geneLocation type="mitochondrion" evidence="2"/>
<feature type="compositionally biased region" description="Polar residues" evidence="1">
    <location>
        <begin position="71"/>
        <end position="80"/>
    </location>
</feature>